<reference evidence="2" key="1">
    <citation type="journal article" date="2022" name="Nat. Commun.">
        <title>Chromosome evolution and the genetic basis of agronomically important traits in greater yam.</title>
        <authorList>
            <person name="Bredeson J.V."/>
            <person name="Lyons J.B."/>
            <person name="Oniyinde I.O."/>
            <person name="Okereke N.R."/>
            <person name="Kolade O."/>
            <person name="Nnabue I."/>
            <person name="Nwadili C.O."/>
            <person name="Hribova E."/>
            <person name="Parker M."/>
            <person name="Nwogha J."/>
            <person name="Shu S."/>
            <person name="Carlson J."/>
            <person name="Kariba R."/>
            <person name="Muthemba S."/>
            <person name="Knop K."/>
            <person name="Barton G.J."/>
            <person name="Sherwood A.V."/>
            <person name="Lopez-Montes A."/>
            <person name="Asiedu R."/>
            <person name="Jamnadass R."/>
            <person name="Muchugi A."/>
            <person name="Goodstein D."/>
            <person name="Egesi C.N."/>
            <person name="Featherston J."/>
            <person name="Asfaw A."/>
            <person name="Simpson G.G."/>
            <person name="Dolezel J."/>
            <person name="Hendre P.S."/>
            <person name="Van Deynze A."/>
            <person name="Kumar P.L."/>
            <person name="Obidiegwu J.E."/>
            <person name="Bhattacharjee R."/>
            <person name="Rokhsar D.S."/>
        </authorList>
    </citation>
    <scope>NUCLEOTIDE SEQUENCE [LARGE SCALE GENOMIC DNA]</scope>
    <source>
        <strain evidence="2">cv. TDa95/00328</strain>
    </source>
</reference>
<comment type="caution">
    <text evidence="1">The sequence shown here is derived from an EMBL/GenBank/DDBJ whole genome shotgun (WGS) entry which is preliminary data.</text>
</comment>
<sequence length="107" mass="12169">MKDKGDGHATLQEEKLLSREGENEQVPKGCLAVYVGENLQRFVIPASYLCQPVFQTLMEKVAEEFGFQQSGGLCIPCDVDSFEEILAVLKETSRKRRRKMIKNITKF</sequence>
<organism evidence="1 2">
    <name type="scientific">Dioscorea alata</name>
    <name type="common">Purple yam</name>
    <dbReference type="NCBI Taxonomy" id="55571"/>
    <lineage>
        <taxon>Eukaryota</taxon>
        <taxon>Viridiplantae</taxon>
        <taxon>Streptophyta</taxon>
        <taxon>Embryophyta</taxon>
        <taxon>Tracheophyta</taxon>
        <taxon>Spermatophyta</taxon>
        <taxon>Magnoliopsida</taxon>
        <taxon>Liliopsida</taxon>
        <taxon>Dioscoreales</taxon>
        <taxon>Dioscoreaceae</taxon>
        <taxon>Dioscorea</taxon>
    </lineage>
</organism>
<evidence type="ECO:0000313" key="2">
    <source>
        <dbReference type="Proteomes" id="UP000827976"/>
    </source>
</evidence>
<dbReference type="Proteomes" id="UP000827976">
    <property type="component" value="Chromosome 8"/>
</dbReference>
<gene>
    <name evidence="1" type="ORF">IHE45_08G088900</name>
</gene>
<accession>A0ACB7VKL5</accession>
<name>A0ACB7VKL5_DIOAL</name>
<proteinExistence type="predicted"/>
<evidence type="ECO:0000313" key="1">
    <source>
        <dbReference type="EMBL" id="KAH7674663.1"/>
    </source>
</evidence>
<dbReference type="EMBL" id="CM037018">
    <property type="protein sequence ID" value="KAH7674663.1"/>
    <property type="molecule type" value="Genomic_DNA"/>
</dbReference>
<protein>
    <submittedName>
        <fullName evidence="1">Small auxin-up RNA protein</fullName>
    </submittedName>
</protein>
<keyword evidence="2" id="KW-1185">Reference proteome</keyword>